<protein>
    <submittedName>
        <fullName evidence="1">Uncharacterized protein</fullName>
    </submittedName>
</protein>
<accession>C4JLM1</accession>
<keyword evidence="2" id="KW-1185">Reference proteome</keyword>
<dbReference type="EMBL" id="CH476616">
    <property type="protein sequence ID" value="EEP78883.1"/>
    <property type="molecule type" value="Genomic_DNA"/>
</dbReference>
<evidence type="ECO:0000313" key="2">
    <source>
        <dbReference type="Proteomes" id="UP000002058"/>
    </source>
</evidence>
<organism evidence="1 2">
    <name type="scientific">Uncinocarpus reesii (strain UAMH 1704)</name>
    <dbReference type="NCBI Taxonomy" id="336963"/>
    <lineage>
        <taxon>Eukaryota</taxon>
        <taxon>Fungi</taxon>
        <taxon>Dikarya</taxon>
        <taxon>Ascomycota</taxon>
        <taxon>Pezizomycotina</taxon>
        <taxon>Eurotiomycetes</taxon>
        <taxon>Eurotiomycetidae</taxon>
        <taxon>Onygenales</taxon>
        <taxon>Onygenaceae</taxon>
        <taxon>Uncinocarpus</taxon>
    </lineage>
</organism>
<dbReference type="InParanoid" id="C4JLM1"/>
<dbReference type="AlphaFoldDB" id="C4JLM1"/>
<gene>
    <name evidence="1" type="ORF">UREG_03729</name>
</gene>
<dbReference type="HOGENOM" id="CLU_1230705_0_0_1"/>
<sequence>MVIIDDDFLTPRDLLIDEEFCVRVENINIILQFIQISRSIPKNSEDLIKECFVTPILQFLHLQGVCKAIIPSRDNNLSQQIADTLSNVVNQFLVAVLERLSDRCRRMVEMAEDAHNDFDTIFTLLQESHDAPGSMASFRIHRLIAKYRADIDALTDGIGRDNKTISEVIQSNNEAKITLMGLSRQLEQDLRSIPPIVVWLEETALSVHIEDGIAKIQVSNLGPFM</sequence>
<dbReference type="VEuPathDB" id="FungiDB:UREG_03729"/>
<proteinExistence type="predicted"/>
<dbReference type="KEGG" id="ure:UREG_03729"/>
<dbReference type="OrthoDB" id="4427207at2759"/>
<dbReference type="RefSeq" id="XP_002544212.1">
    <property type="nucleotide sequence ID" value="XM_002544166.1"/>
</dbReference>
<evidence type="ECO:0000313" key="1">
    <source>
        <dbReference type="EMBL" id="EEP78883.1"/>
    </source>
</evidence>
<dbReference type="GeneID" id="8439592"/>
<name>C4JLM1_UNCRE</name>
<reference evidence="2" key="1">
    <citation type="journal article" date="2009" name="Genome Res.">
        <title>Comparative genomic analyses of the human fungal pathogens Coccidioides and their relatives.</title>
        <authorList>
            <person name="Sharpton T.J."/>
            <person name="Stajich J.E."/>
            <person name="Rounsley S.D."/>
            <person name="Gardner M.J."/>
            <person name="Wortman J.R."/>
            <person name="Jordar V.S."/>
            <person name="Maiti R."/>
            <person name="Kodira C.D."/>
            <person name="Neafsey D.E."/>
            <person name="Zeng Q."/>
            <person name="Hung C.-Y."/>
            <person name="McMahan C."/>
            <person name="Muszewska A."/>
            <person name="Grynberg M."/>
            <person name="Mandel M.A."/>
            <person name="Kellner E.M."/>
            <person name="Barker B.M."/>
            <person name="Galgiani J.N."/>
            <person name="Orbach M.J."/>
            <person name="Kirkland T.N."/>
            <person name="Cole G.T."/>
            <person name="Henn M.R."/>
            <person name="Birren B.W."/>
            <person name="Taylor J.W."/>
        </authorList>
    </citation>
    <scope>NUCLEOTIDE SEQUENCE [LARGE SCALE GENOMIC DNA]</scope>
    <source>
        <strain evidence="2">UAMH 1704</strain>
    </source>
</reference>
<dbReference type="Proteomes" id="UP000002058">
    <property type="component" value="Unassembled WGS sequence"/>
</dbReference>